<accession>A0A137ZSZ7</accession>
<organism evidence="2 3">
    <name type="scientific">Tsukamurella pseudospumae</name>
    <dbReference type="NCBI Taxonomy" id="239498"/>
    <lineage>
        <taxon>Bacteria</taxon>
        <taxon>Bacillati</taxon>
        <taxon>Actinomycetota</taxon>
        <taxon>Actinomycetes</taxon>
        <taxon>Mycobacteriales</taxon>
        <taxon>Tsukamurellaceae</taxon>
        <taxon>Tsukamurella</taxon>
    </lineage>
</organism>
<dbReference type="Pfam" id="PF08722">
    <property type="entry name" value="Tn7_TnsA-like_N"/>
    <property type="match status" value="1"/>
</dbReference>
<dbReference type="Proteomes" id="UP000070409">
    <property type="component" value="Unassembled WGS sequence"/>
</dbReference>
<reference evidence="2 3" key="1">
    <citation type="submission" date="2016-02" db="EMBL/GenBank/DDBJ databases">
        <authorList>
            <person name="Teng J.L."/>
            <person name="Tang Y."/>
            <person name="Huang Y."/>
            <person name="Guo F."/>
            <person name="Wei W."/>
            <person name="Chen J.H."/>
            <person name="Wong S.Y."/>
            <person name="Lau S.K."/>
            <person name="Woo P.C."/>
        </authorList>
    </citation>
    <scope>NUCLEOTIDE SEQUENCE [LARGE SCALE GENOMIC DNA]</scope>
    <source>
        <strain evidence="2 3">JCM 13375</strain>
    </source>
</reference>
<dbReference type="EMBL" id="LSRE01000001">
    <property type="protein sequence ID" value="KXP01295.1"/>
    <property type="molecule type" value="Genomic_DNA"/>
</dbReference>
<dbReference type="NCBIfam" id="NF033179">
    <property type="entry name" value="TnsA_like_Actin"/>
    <property type="match status" value="1"/>
</dbReference>
<evidence type="ECO:0000259" key="1">
    <source>
        <dbReference type="Pfam" id="PF08722"/>
    </source>
</evidence>
<proteinExistence type="predicted"/>
<protein>
    <recommendedName>
        <fullName evidence="1">TnsA endonuclease N-terminal domain-containing protein</fullName>
    </recommendedName>
</protein>
<name>A0A137ZSZ7_9ACTN</name>
<gene>
    <name evidence="2" type="ORF">AXK61_00275</name>
</gene>
<keyword evidence="3" id="KW-1185">Reference proteome</keyword>
<dbReference type="InterPro" id="IPR048000">
    <property type="entry name" value="TnsA-like"/>
</dbReference>
<feature type="domain" description="TnsA endonuclease N-terminal" evidence="1">
    <location>
        <begin position="24"/>
        <end position="93"/>
    </location>
</feature>
<sequence length="187" mass="20294">MGAQIAFESWVERDWLMVFDQAADVVEIVSQPFELSIIADGRRVSHTPDFLVRQYGGGLLVVDVRPDERVDQHSAAVFAATATCCADVGWDYQRVGTVDEIVAANLRWLAGYRLPRCRDENVAATAIAQLANGPMPIRVLARCLGAQMAVLPTVFHLIWIGAITAATVDQQVLDLDSVVSAAGGDRT</sequence>
<evidence type="ECO:0000313" key="2">
    <source>
        <dbReference type="EMBL" id="KXP01295.1"/>
    </source>
</evidence>
<dbReference type="InterPro" id="IPR014833">
    <property type="entry name" value="TnsA_N"/>
</dbReference>
<evidence type="ECO:0000313" key="3">
    <source>
        <dbReference type="Proteomes" id="UP000070409"/>
    </source>
</evidence>
<comment type="caution">
    <text evidence="2">The sequence shown here is derived from an EMBL/GenBank/DDBJ whole genome shotgun (WGS) entry which is preliminary data.</text>
</comment>